<dbReference type="GO" id="GO:0000976">
    <property type="term" value="F:transcription cis-regulatory region binding"/>
    <property type="evidence" value="ECO:0007669"/>
    <property type="project" value="TreeGrafter"/>
</dbReference>
<dbReference type="InterPro" id="IPR002110">
    <property type="entry name" value="Ankyrin_rpt"/>
</dbReference>
<dbReference type="SUPFAM" id="SSF48403">
    <property type="entry name" value="Ankyrin repeat"/>
    <property type="match status" value="1"/>
</dbReference>
<dbReference type="PROSITE" id="PS50297">
    <property type="entry name" value="ANK_REP_REGION"/>
    <property type="match status" value="3"/>
</dbReference>
<keyword evidence="5" id="KW-1185">Reference proteome</keyword>
<dbReference type="Pfam" id="PF00023">
    <property type="entry name" value="Ank"/>
    <property type="match status" value="1"/>
</dbReference>
<evidence type="ECO:0000256" key="3">
    <source>
        <dbReference type="PROSITE-ProRule" id="PRU00023"/>
    </source>
</evidence>
<dbReference type="PRINTS" id="PR01415">
    <property type="entry name" value="ANKYRIN"/>
</dbReference>
<name>A0A232EN47_9HYME</name>
<reference evidence="4 5" key="1">
    <citation type="journal article" date="2017" name="Curr. Biol.">
        <title>The Evolution of Venom by Co-option of Single-Copy Genes.</title>
        <authorList>
            <person name="Martinson E.O."/>
            <person name="Mrinalini"/>
            <person name="Kelkar Y.D."/>
            <person name="Chang C.H."/>
            <person name="Werren J.H."/>
        </authorList>
    </citation>
    <scope>NUCLEOTIDE SEQUENCE [LARGE SCALE GENOMIC DNA]</scope>
    <source>
        <strain evidence="4 5">Alberta</strain>
        <tissue evidence="4">Whole body</tissue>
    </source>
</reference>
<accession>A0A232EN47</accession>
<keyword evidence="1" id="KW-0677">Repeat</keyword>
<feature type="repeat" description="ANK" evidence="3">
    <location>
        <begin position="264"/>
        <end position="296"/>
    </location>
</feature>
<evidence type="ECO:0000313" key="4">
    <source>
        <dbReference type="EMBL" id="OXU19793.1"/>
    </source>
</evidence>
<sequence length="351" mass="39029">MNRTSKTNTKNKVNQSSGSAVDIALKSSSSMLIKAISQADDVKVRQLLESGVNHNARDNLYQGNDALHYAVNGRSLSILKMLLEHNCYHSDVNYDKESAFEIALKLSKFEFAEALLFFGARVEINLFKDYYAPVDSERRKLALLFFWFADLDARDSNGLAILHLGFVREDIEGISILIRRGAQINQRTRGLGITPLHIAAKTLSVPCVTMLLRLGADLELRDEYGHTPLHHAVVHYQAADSKKRLEVVELLLKAGCQVNKRSNANITPLHVAARFAAYECIQLLLKYGADVNVRDYLGRTPMFMLIGGATGCIDEEHLETVQLMIFAGANVSLPDNNGVTPQHLLSECAFE</sequence>
<dbReference type="PANTHER" id="PTHR24193:SF121">
    <property type="entry name" value="ADA2A-CONTAINING COMPLEX COMPONENT 3, ISOFORM D"/>
    <property type="match status" value="1"/>
</dbReference>
<dbReference type="PROSITE" id="PS50088">
    <property type="entry name" value="ANK_REPEAT"/>
    <property type="match status" value="4"/>
</dbReference>
<dbReference type="STRING" id="543379.A0A232EN47"/>
<dbReference type="InterPro" id="IPR036770">
    <property type="entry name" value="Ankyrin_rpt-contain_sf"/>
</dbReference>
<feature type="repeat" description="ANK" evidence="3">
    <location>
        <begin position="224"/>
        <end position="263"/>
    </location>
</feature>
<dbReference type="Pfam" id="PF12796">
    <property type="entry name" value="Ank_2"/>
    <property type="match status" value="2"/>
</dbReference>
<evidence type="ECO:0000256" key="2">
    <source>
        <dbReference type="ARBA" id="ARBA00023043"/>
    </source>
</evidence>
<feature type="repeat" description="ANK" evidence="3">
    <location>
        <begin position="191"/>
        <end position="223"/>
    </location>
</feature>
<dbReference type="InterPro" id="IPR050663">
    <property type="entry name" value="Ankyrin-SOCS_Box"/>
</dbReference>
<evidence type="ECO:0000256" key="1">
    <source>
        <dbReference type="ARBA" id="ARBA00022737"/>
    </source>
</evidence>
<dbReference type="EMBL" id="NNAY01003206">
    <property type="protein sequence ID" value="OXU19793.1"/>
    <property type="molecule type" value="Genomic_DNA"/>
</dbReference>
<dbReference type="GO" id="GO:0045944">
    <property type="term" value="P:positive regulation of transcription by RNA polymerase II"/>
    <property type="evidence" value="ECO:0007669"/>
    <property type="project" value="TreeGrafter"/>
</dbReference>
<dbReference type="Gene3D" id="1.25.40.20">
    <property type="entry name" value="Ankyrin repeat-containing domain"/>
    <property type="match status" value="3"/>
</dbReference>
<proteinExistence type="predicted"/>
<dbReference type="AlphaFoldDB" id="A0A232EN47"/>
<dbReference type="GO" id="GO:0005634">
    <property type="term" value="C:nucleus"/>
    <property type="evidence" value="ECO:0007669"/>
    <property type="project" value="TreeGrafter"/>
</dbReference>
<organism evidence="4 5">
    <name type="scientific">Trichomalopsis sarcophagae</name>
    <dbReference type="NCBI Taxonomy" id="543379"/>
    <lineage>
        <taxon>Eukaryota</taxon>
        <taxon>Metazoa</taxon>
        <taxon>Ecdysozoa</taxon>
        <taxon>Arthropoda</taxon>
        <taxon>Hexapoda</taxon>
        <taxon>Insecta</taxon>
        <taxon>Pterygota</taxon>
        <taxon>Neoptera</taxon>
        <taxon>Endopterygota</taxon>
        <taxon>Hymenoptera</taxon>
        <taxon>Apocrita</taxon>
        <taxon>Proctotrupomorpha</taxon>
        <taxon>Chalcidoidea</taxon>
        <taxon>Pteromalidae</taxon>
        <taxon>Pteromalinae</taxon>
        <taxon>Trichomalopsis</taxon>
    </lineage>
</organism>
<feature type="repeat" description="ANK" evidence="3">
    <location>
        <begin position="157"/>
        <end position="189"/>
    </location>
</feature>
<keyword evidence="2 3" id="KW-0040">ANK repeat</keyword>
<gene>
    <name evidence="4" type="ORF">TSAR_016923</name>
</gene>
<protein>
    <submittedName>
        <fullName evidence="4">Uncharacterized protein</fullName>
    </submittedName>
</protein>
<dbReference type="SMART" id="SM00248">
    <property type="entry name" value="ANK"/>
    <property type="match status" value="8"/>
</dbReference>
<evidence type="ECO:0000313" key="5">
    <source>
        <dbReference type="Proteomes" id="UP000215335"/>
    </source>
</evidence>
<comment type="caution">
    <text evidence="4">The sequence shown here is derived from an EMBL/GenBank/DDBJ whole genome shotgun (WGS) entry which is preliminary data.</text>
</comment>
<dbReference type="PANTHER" id="PTHR24193">
    <property type="entry name" value="ANKYRIN REPEAT PROTEIN"/>
    <property type="match status" value="1"/>
</dbReference>
<dbReference type="Proteomes" id="UP000215335">
    <property type="component" value="Unassembled WGS sequence"/>
</dbReference>